<evidence type="ECO:0000313" key="1">
    <source>
        <dbReference type="Proteomes" id="UP000887577"/>
    </source>
</evidence>
<protein>
    <submittedName>
        <fullName evidence="2">Uncharacterized protein</fullName>
    </submittedName>
</protein>
<keyword evidence="1" id="KW-1185">Reference proteome</keyword>
<reference evidence="2" key="1">
    <citation type="submission" date="2022-11" db="UniProtKB">
        <authorList>
            <consortium name="WormBaseParasite"/>
        </authorList>
    </citation>
    <scope>IDENTIFICATION</scope>
</reference>
<name>A0A914Y6E7_9BILA</name>
<dbReference type="AlphaFoldDB" id="A0A914Y6E7"/>
<accession>A0A914Y6E7</accession>
<evidence type="ECO:0000313" key="2">
    <source>
        <dbReference type="WBParaSite" id="PSU_v2.g14831.t1"/>
    </source>
</evidence>
<proteinExistence type="predicted"/>
<dbReference type="Proteomes" id="UP000887577">
    <property type="component" value="Unplaced"/>
</dbReference>
<organism evidence="1 2">
    <name type="scientific">Panagrolaimus superbus</name>
    <dbReference type="NCBI Taxonomy" id="310955"/>
    <lineage>
        <taxon>Eukaryota</taxon>
        <taxon>Metazoa</taxon>
        <taxon>Ecdysozoa</taxon>
        <taxon>Nematoda</taxon>
        <taxon>Chromadorea</taxon>
        <taxon>Rhabditida</taxon>
        <taxon>Tylenchina</taxon>
        <taxon>Panagrolaimomorpha</taxon>
        <taxon>Panagrolaimoidea</taxon>
        <taxon>Panagrolaimidae</taxon>
        <taxon>Panagrolaimus</taxon>
    </lineage>
</organism>
<dbReference type="WBParaSite" id="PSU_v2.g14831.t1">
    <property type="protein sequence ID" value="PSU_v2.g14831.t1"/>
    <property type="gene ID" value="PSU_v2.g14831"/>
</dbReference>
<sequence>MAMARMKYFLTVPLQKGVDFYNMQQLLNQLQNGKWTVYEADNGYTLRKYCRQEQCTQVEELIRKGKIVHLKNLSSLSDETLASPFAVTLAALNVETVPNPVSIYDRKEKLLYIHDTTISVDMVAYVINK</sequence>